<proteinExistence type="inferred from homology"/>
<evidence type="ECO:0000256" key="6">
    <source>
        <dbReference type="ARBA" id="ARBA00022723"/>
    </source>
</evidence>
<comment type="subcellular location">
    <subcellularLocation>
        <location evidence="2 14">Nucleus</location>
    </subcellularLocation>
</comment>
<keyword evidence="18" id="KW-1185">Reference proteome</keyword>
<name>A0ABN7RIQ9_OIKDI</name>
<feature type="domain" description="RING-type" evidence="16">
    <location>
        <begin position="94"/>
        <end position="134"/>
    </location>
</feature>
<keyword evidence="9 14" id="KW-0862">Zinc</keyword>
<evidence type="ECO:0000256" key="11">
    <source>
        <dbReference type="ARBA" id="ARBA00023054"/>
    </source>
</evidence>
<reference evidence="17 18" key="1">
    <citation type="submission" date="2021-04" db="EMBL/GenBank/DDBJ databases">
        <authorList>
            <person name="Bliznina A."/>
        </authorList>
    </citation>
    <scope>NUCLEOTIDE SEQUENCE [LARGE SCALE GENOMIC DNA]</scope>
</reference>
<comment type="similarity">
    <text evidence="4 14">Belongs to the BRE1 family.</text>
</comment>
<dbReference type="Gene3D" id="3.30.40.10">
    <property type="entry name" value="Zinc/RING finger domain, C3HC4 (zinc finger)"/>
    <property type="match status" value="1"/>
</dbReference>
<dbReference type="InterPro" id="IPR013083">
    <property type="entry name" value="Znf_RING/FYVE/PHD"/>
</dbReference>
<keyword evidence="5 14" id="KW-0808">Transferase</keyword>
<evidence type="ECO:0000256" key="10">
    <source>
        <dbReference type="ARBA" id="ARBA00022853"/>
    </source>
</evidence>
<keyword evidence="11 14" id="KW-0175">Coiled coil</keyword>
<evidence type="ECO:0000256" key="15">
    <source>
        <dbReference type="SAM" id="Coils"/>
    </source>
</evidence>
<keyword evidence="10 14" id="KW-0156">Chromatin regulator</keyword>
<evidence type="ECO:0000313" key="18">
    <source>
        <dbReference type="Proteomes" id="UP001158576"/>
    </source>
</evidence>
<dbReference type="SUPFAM" id="SSF57850">
    <property type="entry name" value="RING/U-box"/>
    <property type="match status" value="1"/>
</dbReference>
<dbReference type="SMART" id="SM00184">
    <property type="entry name" value="RING"/>
    <property type="match status" value="1"/>
</dbReference>
<dbReference type="Proteomes" id="UP001158576">
    <property type="component" value="Chromosome PAR"/>
</dbReference>
<evidence type="ECO:0000256" key="4">
    <source>
        <dbReference type="ARBA" id="ARBA00005555"/>
    </source>
</evidence>
<comment type="catalytic activity">
    <reaction evidence="1 14">
        <text>S-ubiquitinyl-[E2 ubiquitin-conjugating enzyme]-L-cysteine + [acceptor protein]-L-lysine = [E2 ubiquitin-conjugating enzyme]-L-cysteine + N(6)-ubiquitinyl-[acceptor protein]-L-lysine.</text>
        <dbReference type="EC" id="2.3.2.27"/>
    </reaction>
</comment>
<organism evidence="17 18">
    <name type="scientific">Oikopleura dioica</name>
    <name type="common">Tunicate</name>
    <dbReference type="NCBI Taxonomy" id="34765"/>
    <lineage>
        <taxon>Eukaryota</taxon>
        <taxon>Metazoa</taxon>
        <taxon>Chordata</taxon>
        <taxon>Tunicata</taxon>
        <taxon>Appendicularia</taxon>
        <taxon>Copelata</taxon>
        <taxon>Oikopleuridae</taxon>
        <taxon>Oikopleura</taxon>
    </lineage>
</organism>
<gene>
    <name evidence="17" type="ORF">OKIOD_LOCUS360</name>
</gene>
<feature type="coiled-coil region" evidence="15">
    <location>
        <begin position="19"/>
        <end position="49"/>
    </location>
</feature>
<accession>A0ABN7RIQ9</accession>
<keyword evidence="7 13" id="KW-0863">Zinc-finger</keyword>
<dbReference type="InterPro" id="IPR013956">
    <property type="entry name" value="E3_ubiquit_lig_Bre1"/>
</dbReference>
<sequence>MEYTKGKVLSAQISLCNAKSDLKESERQLEIARKEVKNAEDAVINERMKQISAKLFLKKVKKRVLLVTRAAVDDSDDEPSHKKTKQDMESKSQCKLCFFPFDDEHPEAVIIPCAHKFCFKCISQLPQKTCPSCRSPFSENNVYRVY</sequence>
<evidence type="ECO:0000256" key="3">
    <source>
        <dbReference type="ARBA" id="ARBA00004906"/>
    </source>
</evidence>
<dbReference type="InterPro" id="IPR001841">
    <property type="entry name" value="Znf_RING"/>
</dbReference>
<evidence type="ECO:0000256" key="13">
    <source>
        <dbReference type="PROSITE-ProRule" id="PRU00175"/>
    </source>
</evidence>
<dbReference type="PROSITE" id="PS50089">
    <property type="entry name" value="ZF_RING_2"/>
    <property type="match status" value="1"/>
</dbReference>
<dbReference type="EMBL" id="OU015568">
    <property type="protein sequence ID" value="CAG5077745.1"/>
    <property type="molecule type" value="Genomic_DNA"/>
</dbReference>
<dbReference type="PROSITE" id="PS00518">
    <property type="entry name" value="ZF_RING_1"/>
    <property type="match status" value="1"/>
</dbReference>
<dbReference type="InterPro" id="IPR017907">
    <property type="entry name" value="Znf_RING_CS"/>
</dbReference>
<dbReference type="PANTHER" id="PTHR23163">
    <property type="entry name" value="RING FINGER PROTEIN-RELATED"/>
    <property type="match status" value="1"/>
</dbReference>
<evidence type="ECO:0000256" key="1">
    <source>
        <dbReference type="ARBA" id="ARBA00000900"/>
    </source>
</evidence>
<evidence type="ECO:0000256" key="2">
    <source>
        <dbReference type="ARBA" id="ARBA00004123"/>
    </source>
</evidence>
<evidence type="ECO:0000313" key="17">
    <source>
        <dbReference type="EMBL" id="CAG5077745.1"/>
    </source>
</evidence>
<evidence type="ECO:0000256" key="5">
    <source>
        <dbReference type="ARBA" id="ARBA00022679"/>
    </source>
</evidence>
<evidence type="ECO:0000259" key="16">
    <source>
        <dbReference type="PROSITE" id="PS50089"/>
    </source>
</evidence>
<keyword evidence="12 14" id="KW-0539">Nucleus</keyword>
<keyword evidence="8 14" id="KW-0833">Ubl conjugation pathway</keyword>
<evidence type="ECO:0000256" key="7">
    <source>
        <dbReference type="ARBA" id="ARBA00022771"/>
    </source>
</evidence>
<comment type="pathway">
    <text evidence="3 14">Protein modification; protein ubiquitination.</text>
</comment>
<dbReference type="PANTHER" id="PTHR23163:SF0">
    <property type="entry name" value="E3 UBIQUITIN-PROTEIN LIGASE BRE1"/>
    <property type="match status" value="1"/>
</dbReference>
<dbReference type="Pfam" id="PF13920">
    <property type="entry name" value="zf-C3HC4_3"/>
    <property type="match status" value="1"/>
</dbReference>
<evidence type="ECO:0000256" key="14">
    <source>
        <dbReference type="RuleBase" id="RU365038"/>
    </source>
</evidence>
<evidence type="ECO:0000256" key="12">
    <source>
        <dbReference type="ARBA" id="ARBA00023242"/>
    </source>
</evidence>
<dbReference type="EC" id="2.3.2.27" evidence="14"/>
<keyword evidence="6 14" id="KW-0479">Metal-binding</keyword>
<evidence type="ECO:0000256" key="8">
    <source>
        <dbReference type="ARBA" id="ARBA00022786"/>
    </source>
</evidence>
<evidence type="ECO:0000256" key="9">
    <source>
        <dbReference type="ARBA" id="ARBA00022833"/>
    </source>
</evidence>
<protein>
    <recommendedName>
        <fullName evidence="14">E3 ubiquitin protein ligase</fullName>
        <ecNumber evidence="14">2.3.2.27</ecNumber>
    </recommendedName>
</protein>